<organism evidence="1 2">
    <name type="scientific">Solanum bulbocastanum</name>
    <name type="common">Wild potato</name>
    <dbReference type="NCBI Taxonomy" id="147425"/>
    <lineage>
        <taxon>Eukaryota</taxon>
        <taxon>Viridiplantae</taxon>
        <taxon>Streptophyta</taxon>
        <taxon>Embryophyta</taxon>
        <taxon>Tracheophyta</taxon>
        <taxon>Spermatophyta</taxon>
        <taxon>Magnoliopsida</taxon>
        <taxon>eudicotyledons</taxon>
        <taxon>Gunneridae</taxon>
        <taxon>Pentapetalae</taxon>
        <taxon>asterids</taxon>
        <taxon>lamiids</taxon>
        <taxon>Solanales</taxon>
        <taxon>Solanaceae</taxon>
        <taxon>Solanoideae</taxon>
        <taxon>Solaneae</taxon>
        <taxon>Solanum</taxon>
    </lineage>
</organism>
<evidence type="ECO:0000313" key="2">
    <source>
        <dbReference type="Proteomes" id="UP001371456"/>
    </source>
</evidence>
<evidence type="ECO:0000313" key="1">
    <source>
        <dbReference type="EMBL" id="KAK6786682.1"/>
    </source>
</evidence>
<dbReference type="Proteomes" id="UP001371456">
    <property type="component" value="Unassembled WGS sequence"/>
</dbReference>
<comment type="caution">
    <text evidence="1">The sequence shown here is derived from an EMBL/GenBank/DDBJ whole genome shotgun (WGS) entry which is preliminary data.</text>
</comment>
<dbReference type="AlphaFoldDB" id="A0AAN8TKG3"/>
<sequence>MSSCLSIDNESLHTTSNARELLDAAAKRRTGYTA</sequence>
<accession>A0AAN8TKG3</accession>
<name>A0AAN8TKG3_SOLBU</name>
<reference evidence="1 2" key="1">
    <citation type="submission" date="2024-02" db="EMBL/GenBank/DDBJ databases">
        <title>de novo genome assembly of Solanum bulbocastanum strain 11H21.</title>
        <authorList>
            <person name="Hosaka A.J."/>
        </authorList>
    </citation>
    <scope>NUCLEOTIDE SEQUENCE [LARGE SCALE GENOMIC DNA]</scope>
    <source>
        <tissue evidence="1">Young leaves</tissue>
    </source>
</reference>
<keyword evidence="2" id="KW-1185">Reference proteome</keyword>
<protein>
    <submittedName>
        <fullName evidence="1">Uncharacterized protein</fullName>
    </submittedName>
</protein>
<gene>
    <name evidence="1" type="ORF">RDI58_015207</name>
</gene>
<proteinExistence type="predicted"/>
<dbReference type="EMBL" id="JBANQN010000006">
    <property type="protein sequence ID" value="KAK6786682.1"/>
    <property type="molecule type" value="Genomic_DNA"/>
</dbReference>